<evidence type="ECO:0000259" key="10">
    <source>
        <dbReference type="PROSITE" id="PS50922"/>
    </source>
</evidence>
<protein>
    <recommendedName>
        <fullName evidence="10">TLC domain-containing protein</fullName>
    </recommendedName>
</protein>
<organism evidence="11 12">
    <name type="scientific">Meganyctiphanes norvegica</name>
    <name type="common">Northern krill</name>
    <name type="synonym">Thysanopoda norvegica</name>
    <dbReference type="NCBI Taxonomy" id="48144"/>
    <lineage>
        <taxon>Eukaryota</taxon>
        <taxon>Metazoa</taxon>
        <taxon>Ecdysozoa</taxon>
        <taxon>Arthropoda</taxon>
        <taxon>Crustacea</taxon>
        <taxon>Multicrustacea</taxon>
        <taxon>Malacostraca</taxon>
        <taxon>Eumalacostraca</taxon>
        <taxon>Eucarida</taxon>
        <taxon>Euphausiacea</taxon>
        <taxon>Euphausiidae</taxon>
        <taxon>Meganyctiphanes</taxon>
    </lineage>
</organism>
<dbReference type="InterPro" id="IPR006634">
    <property type="entry name" value="TLC-dom"/>
</dbReference>
<evidence type="ECO:0000256" key="5">
    <source>
        <dbReference type="ARBA" id="ARBA00022989"/>
    </source>
</evidence>
<dbReference type="GO" id="GO:0016020">
    <property type="term" value="C:membrane"/>
    <property type="evidence" value="ECO:0007669"/>
    <property type="project" value="UniProtKB-SubCell"/>
</dbReference>
<feature type="transmembrane region" description="Helical" evidence="9">
    <location>
        <begin position="216"/>
        <end position="235"/>
    </location>
</feature>
<evidence type="ECO:0000256" key="9">
    <source>
        <dbReference type="SAM" id="Phobius"/>
    </source>
</evidence>
<dbReference type="PANTHER" id="PTHR12560:SF0">
    <property type="entry name" value="LD18904P"/>
    <property type="match status" value="1"/>
</dbReference>
<dbReference type="SMART" id="SM00724">
    <property type="entry name" value="TLC"/>
    <property type="match status" value="1"/>
</dbReference>
<keyword evidence="5 9" id="KW-1133">Transmembrane helix</keyword>
<evidence type="ECO:0000256" key="7">
    <source>
        <dbReference type="PROSITE-ProRule" id="PRU00205"/>
    </source>
</evidence>
<dbReference type="AlphaFoldDB" id="A0AAV2PV63"/>
<dbReference type="PROSITE" id="PS50922">
    <property type="entry name" value="TLC"/>
    <property type="match status" value="1"/>
</dbReference>
<comment type="pathway">
    <text evidence="3">Sphingolipid metabolism.</text>
</comment>
<keyword evidence="12" id="KW-1185">Reference proteome</keyword>
<keyword evidence="6 7" id="KW-0472">Membrane</keyword>
<dbReference type="Gene3D" id="1.10.10.60">
    <property type="entry name" value="Homeodomain-like"/>
    <property type="match status" value="1"/>
</dbReference>
<evidence type="ECO:0000256" key="2">
    <source>
        <dbReference type="ARBA" id="ARBA00004760"/>
    </source>
</evidence>
<feature type="domain" description="TLC" evidence="10">
    <location>
        <begin position="167"/>
        <end position="368"/>
    </location>
</feature>
<feature type="transmembrane region" description="Helical" evidence="9">
    <location>
        <begin position="299"/>
        <end position="320"/>
    </location>
</feature>
<feature type="transmembrane region" description="Helical" evidence="9">
    <location>
        <begin position="76"/>
        <end position="97"/>
    </location>
</feature>
<feature type="compositionally biased region" description="Acidic residues" evidence="8">
    <location>
        <begin position="386"/>
        <end position="397"/>
    </location>
</feature>
<keyword evidence="4 7" id="KW-0812">Transmembrane</keyword>
<evidence type="ECO:0000313" key="12">
    <source>
        <dbReference type="Proteomes" id="UP001497623"/>
    </source>
</evidence>
<dbReference type="Proteomes" id="UP001497623">
    <property type="component" value="Unassembled WGS sequence"/>
</dbReference>
<name>A0AAV2PV63_MEGNR</name>
<evidence type="ECO:0000256" key="4">
    <source>
        <dbReference type="ARBA" id="ARBA00022692"/>
    </source>
</evidence>
<evidence type="ECO:0000313" key="11">
    <source>
        <dbReference type="EMBL" id="CAL4064893.1"/>
    </source>
</evidence>
<evidence type="ECO:0000256" key="6">
    <source>
        <dbReference type="ARBA" id="ARBA00023136"/>
    </source>
</evidence>
<feature type="compositionally biased region" description="Basic and acidic residues" evidence="8">
    <location>
        <begin position="371"/>
        <end position="381"/>
    </location>
</feature>
<reference evidence="11 12" key="1">
    <citation type="submission" date="2024-05" db="EMBL/GenBank/DDBJ databases">
        <authorList>
            <person name="Wallberg A."/>
        </authorList>
    </citation>
    <scope>NUCLEOTIDE SEQUENCE [LARGE SCALE GENOMIC DNA]</scope>
</reference>
<feature type="transmembrane region" description="Helical" evidence="9">
    <location>
        <begin position="12"/>
        <end position="33"/>
    </location>
</feature>
<dbReference type="Pfam" id="PF03798">
    <property type="entry name" value="TRAM_LAG1_CLN8"/>
    <property type="match status" value="1"/>
</dbReference>
<dbReference type="PANTHER" id="PTHR12560">
    <property type="entry name" value="LONGEVITY ASSURANCE FACTOR 1 LAG1"/>
    <property type="match status" value="1"/>
</dbReference>
<proteinExistence type="predicted"/>
<comment type="caution">
    <text evidence="11">The sequence shown here is derived from an EMBL/GenBank/DDBJ whole genome shotgun (WGS) entry which is preliminary data.</text>
</comment>
<evidence type="ECO:0000256" key="1">
    <source>
        <dbReference type="ARBA" id="ARBA00004141"/>
    </source>
</evidence>
<feature type="transmembrane region" description="Helical" evidence="9">
    <location>
        <begin position="169"/>
        <end position="191"/>
    </location>
</feature>
<evidence type="ECO:0000256" key="8">
    <source>
        <dbReference type="SAM" id="MobiDB-lite"/>
    </source>
</evidence>
<dbReference type="PIRSF" id="PIRSF005225">
    <property type="entry name" value="LAG1_LAC1"/>
    <property type="match status" value="1"/>
</dbReference>
<evidence type="ECO:0000256" key="3">
    <source>
        <dbReference type="ARBA" id="ARBA00004991"/>
    </source>
</evidence>
<comment type="pathway">
    <text evidence="2">Lipid metabolism; sphingolipid metabolism.</text>
</comment>
<dbReference type="EMBL" id="CAXKWB010001589">
    <property type="protein sequence ID" value="CAL4064893.1"/>
    <property type="molecule type" value="Genomic_DNA"/>
</dbReference>
<dbReference type="GO" id="GO:0046513">
    <property type="term" value="P:ceramide biosynthetic process"/>
    <property type="evidence" value="ECO:0007669"/>
    <property type="project" value="InterPro"/>
</dbReference>
<dbReference type="InterPro" id="IPR016439">
    <property type="entry name" value="Lag1/Lac1-like"/>
</dbReference>
<feature type="non-terminal residue" evidence="11">
    <location>
        <position position="397"/>
    </location>
</feature>
<comment type="subcellular location">
    <subcellularLocation>
        <location evidence="1">Membrane</location>
        <topology evidence="1">Multi-pass membrane protein</topology>
    </subcellularLocation>
</comment>
<feature type="transmembrane region" description="Helical" evidence="9">
    <location>
        <begin position="340"/>
        <end position="360"/>
    </location>
</feature>
<dbReference type="GO" id="GO:0050291">
    <property type="term" value="F:sphingosine N-acyltransferase activity"/>
    <property type="evidence" value="ECO:0007669"/>
    <property type="project" value="InterPro"/>
</dbReference>
<accession>A0AAV2PV63</accession>
<sequence>MVEPGFSVNGIASVFFCNGLDLGLAFVLAWIMAELLKNFSTWFWNPDVWTPPGYDWNDFVPNDKIEYADWNDLWSYPFYMAAIATALRFLILNPLLYGPIARRCGFKDIKVRPVVPNKLLEKTFWKHKGRVPSDVICESAKVLEWTERKVERWLRQRRSMKRISKHTKFIECSWQLTYYTFIFFYGVYVLWDKSWVWDIMNCWYNFPKHSLDLDVWWYYQLSLAFYWSMTFTHFFEIRRSDFWQMLLHHLITILLIVFSWTCNLTRVGTLVLIVHDVADIPLQFTKLCMYSAPKHITDAVFGGFALIWIISRIGVFPLWIIRSCLIDAPGVIPMYPVYYIFNGLLIALECLHVFWTYLIIKIVAESMRKEDGKLDDVRESSADPSELPDEDEDEKKE</sequence>
<gene>
    <name evidence="11" type="ORF">MNOR_LOCUS4351</name>
</gene>
<feature type="region of interest" description="Disordered" evidence="8">
    <location>
        <begin position="371"/>
        <end position="397"/>
    </location>
</feature>